<protein>
    <recommendedName>
        <fullName evidence="3">DUF885 domain-containing protein</fullName>
    </recommendedName>
</protein>
<dbReference type="InterPro" id="IPR010281">
    <property type="entry name" value="DUF885"/>
</dbReference>
<reference evidence="1 2" key="1">
    <citation type="submission" date="2016-05" db="EMBL/GenBank/DDBJ databases">
        <title>Draft genome sequence of a porcine commensal Rothia nasimurium.</title>
        <authorList>
            <person name="Gaiser R.A."/>
            <person name="Van Baarlen P."/>
            <person name="Wells J.M."/>
        </authorList>
    </citation>
    <scope>NUCLEOTIDE SEQUENCE [LARGE SCALE GENOMIC DNA]</scope>
    <source>
        <strain evidence="1 2">PT-32</strain>
    </source>
</reference>
<dbReference type="Pfam" id="PF05960">
    <property type="entry name" value="DUF885"/>
    <property type="match status" value="1"/>
</dbReference>
<gene>
    <name evidence="1" type="ORF">A7979_07060</name>
</gene>
<evidence type="ECO:0000313" key="2">
    <source>
        <dbReference type="Proteomes" id="UP000192359"/>
    </source>
</evidence>
<dbReference type="RefSeq" id="WP_083093391.1">
    <property type="nucleotide sequence ID" value="NZ_LXWF01000043.1"/>
</dbReference>
<organism evidence="1 2">
    <name type="scientific">Rothia nasimurium</name>
    <dbReference type="NCBI Taxonomy" id="85336"/>
    <lineage>
        <taxon>Bacteria</taxon>
        <taxon>Bacillati</taxon>
        <taxon>Actinomycetota</taxon>
        <taxon>Actinomycetes</taxon>
        <taxon>Micrococcales</taxon>
        <taxon>Micrococcaceae</taxon>
        <taxon>Rothia</taxon>
    </lineage>
</organism>
<accession>A0A1Y1RN87</accession>
<dbReference type="AlphaFoldDB" id="A0A1Y1RN87"/>
<name>A0A1Y1RN87_9MICC</name>
<proteinExistence type="predicted"/>
<comment type="caution">
    <text evidence="1">The sequence shown here is derived from an EMBL/GenBank/DDBJ whole genome shotgun (WGS) entry which is preliminary data.</text>
</comment>
<dbReference type="EMBL" id="LXWF01000043">
    <property type="protein sequence ID" value="ORC15487.1"/>
    <property type="molecule type" value="Genomic_DNA"/>
</dbReference>
<keyword evidence="2" id="KW-1185">Reference proteome</keyword>
<sequence length="567" mass="62920">MALHPDLPNIFKTDRSQTAVDRTANAYYEKTLELDPASATIIGRKGRETEYPDYSPAGTKAEIDLARETLVALDALEPADAIDRVTIDAMRERLGLKIEIHEAGLGGWELNNIASPVQGIRAVFDLMNRETSEDWGHITGRLGNVATAVRSYIKTLEAARTAGKVAAVRQIDIVIEQVAAYVAEGGFFDTLAREVAEAAPEHADNATRGAASAKEGYSELLTYLKDTLRPDAPEADAVGRERYSLYSRQFVGTTLDLDETYAWGIEELDRIVAAQQEVAETIKPGATIDEAKALLDADPERTLHGTDELQAWMQELSDAAVGYLAKEHFTIEGPLRKLECMIAPTQEGGIYYTGPSADFERAGRMWWSVPEGEDTFGTWRETSTVYHEGVPGHHLQIAYATAMADALNQWRANAVWVSGHGEGWALYAERLMDELGYLSNPGDRMGMLDAQRLRAARVVFDIGLHCGFEIPERWVAELGVEPGIWDAERGYKFLEANLDMSEGQRRFEFLRYLGWPGQAPSYKVGERIWLQLRDEARSAGISDRDFHTRALMLGSVGLDTLRKALTF</sequence>
<dbReference type="PANTHER" id="PTHR33361">
    <property type="entry name" value="GLR0591 PROTEIN"/>
    <property type="match status" value="1"/>
</dbReference>
<dbReference type="Proteomes" id="UP000192359">
    <property type="component" value="Unassembled WGS sequence"/>
</dbReference>
<evidence type="ECO:0000313" key="1">
    <source>
        <dbReference type="EMBL" id="ORC15487.1"/>
    </source>
</evidence>
<dbReference type="OrthoDB" id="9760040at2"/>
<dbReference type="PANTHER" id="PTHR33361:SF2">
    <property type="entry name" value="DUF885 DOMAIN-CONTAINING PROTEIN"/>
    <property type="match status" value="1"/>
</dbReference>
<evidence type="ECO:0008006" key="3">
    <source>
        <dbReference type="Google" id="ProtNLM"/>
    </source>
</evidence>